<feature type="transmembrane region" description="Helical" evidence="8">
    <location>
        <begin position="105"/>
        <end position="122"/>
    </location>
</feature>
<keyword evidence="8" id="KW-1133">Transmembrane helix</keyword>
<dbReference type="Proteomes" id="UP000199440">
    <property type="component" value="Unassembled WGS sequence"/>
</dbReference>
<name>A0A1G9WD08_9FLAO</name>
<dbReference type="PANTHER" id="PTHR41523:SF8">
    <property type="entry name" value="ETHYLENE RESPONSE SENSOR PROTEIN"/>
    <property type="match status" value="1"/>
</dbReference>
<evidence type="ECO:0000313" key="11">
    <source>
        <dbReference type="Proteomes" id="UP000199440"/>
    </source>
</evidence>
<feature type="domain" description="Histidine kinase" evidence="9">
    <location>
        <begin position="206"/>
        <end position="400"/>
    </location>
</feature>
<dbReference type="RefSeq" id="WP_089894416.1">
    <property type="nucleotide sequence ID" value="NZ_FNGV01000015.1"/>
</dbReference>
<keyword evidence="4" id="KW-0808">Transferase</keyword>
<sequence length="403" mass="45969">MNVFTKLTNLGVSKLVNEDTIKKVRIVNQISLFILTLSTFMLATAIVSDFPRIAIILFIPVTLIILLPLVLNNMGKTIASRIVLLCCTYGILFVQSIVYGPELHIHYFLIACVGAPLFLFNGEIGVFKWVLVFLMFPLWLYLEWHFIHKAPLIAIDPNSLYWPRMTNDLLLVAVILFMFYTFSEQSNKQIKNIEEQRLAIEILLKEIHHRVKNNLQVITSLLALQSMGIKEEKIKNLFSGLQNRVISMALSHEMLYQTDDLERIDYEAYIRKLVNGLISSMKEQENEIDVQLNINQIFLNIDTSIPLGLIINELVTNSLKYAFEDNKGIITITIKKLTDENFLMEIGDNGVGFTDVSKKGKKSSLGLTLVQKLTMQLRGTLKKDTSKKGTNYSITFQEIMPKS</sequence>
<keyword evidence="6 10" id="KW-0418">Kinase</keyword>
<evidence type="ECO:0000313" key="10">
    <source>
        <dbReference type="EMBL" id="SDM82066.1"/>
    </source>
</evidence>
<dbReference type="OrthoDB" id="9767435at2"/>
<evidence type="ECO:0000256" key="7">
    <source>
        <dbReference type="ARBA" id="ARBA00022840"/>
    </source>
</evidence>
<dbReference type="Gene3D" id="3.30.565.10">
    <property type="entry name" value="Histidine kinase-like ATPase, C-terminal domain"/>
    <property type="match status" value="1"/>
</dbReference>
<accession>A0A1G9WD08</accession>
<organism evidence="10 11">
    <name type="scientific">Kriegella aquimaris</name>
    <dbReference type="NCBI Taxonomy" id="192904"/>
    <lineage>
        <taxon>Bacteria</taxon>
        <taxon>Pseudomonadati</taxon>
        <taxon>Bacteroidota</taxon>
        <taxon>Flavobacteriia</taxon>
        <taxon>Flavobacteriales</taxon>
        <taxon>Flavobacteriaceae</taxon>
        <taxon>Kriegella</taxon>
    </lineage>
</organism>
<evidence type="ECO:0000256" key="2">
    <source>
        <dbReference type="ARBA" id="ARBA00012438"/>
    </source>
</evidence>
<dbReference type="AlphaFoldDB" id="A0A1G9WD08"/>
<dbReference type="PANTHER" id="PTHR41523">
    <property type="entry name" value="TWO-COMPONENT SYSTEM SENSOR PROTEIN"/>
    <property type="match status" value="1"/>
</dbReference>
<feature type="transmembrane region" description="Helical" evidence="8">
    <location>
        <begin position="53"/>
        <end position="71"/>
    </location>
</feature>
<dbReference type="PROSITE" id="PS50109">
    <property type="entry name" value="HIS_KIN"/>
    <property type="match status" value="1"/>
</dbReference>
<keyword evidence="7" id="KW-0067">ATP-binding</keyword>
<dbReference type="GO" id="GO:0004673">
    <property type="term" value="F:protein histidine kinase activity"/>
    <property type="evidence" value="ECO:0007669"/>
    <property type="project" value="UniProtKB-EC"/>
</dbReference>
<feature type="transmembrane region" description="Helical" evidence="8">
    <location>
        <begin position="78"/>
        <end position="99"/>
    </location>
</feature>
<keyword evidence="8" id="KW-0472">Membrane</keyword>
<feature type="transmembrane region" description="Helical" evidence="8">
    <location>
        <begin position="30"/>
        <end position="47"/>
    </location>
</feature>
<dbReference type="EMBL" id="FNGV01000015">
    <property type="protein sequence ID" value="SDM82066.1"/>
    <property type="molecule type" value="Genomic_DNA"/>
</dbReference>
<keyword evidence="11" id="KW-1185">Reference proteome</keyword>
<dbReference type="Pfam" id="PF07568">
    <property type="entry name" value="HisKA_2"/>
    <property type="match status" value="1"/>
</dbReference>
<evidence type="ECO:0000256" key="1">
    <source>
        <dbReference type="ARBA" id="ARBA00000085"/>
    </source>
</evidence>
<keyword evidence="8" id="KW-0812">Transmembrane</keyword>
<comment type="catalytic activity">
    <reaction evidence="1">
        <text>ATP + protein L-histidine = ADP + protein N-phospho-L-histidine.</text>
        <dbReference type="EC" id="2.7.13.3"/>
    </reaction>
</comment>
<dbReference type="Gene3D" id="3.30.450.20">
    <property type="entry name" value="PAS domain"/>
    <property type="match status" value="1"/>
</dbReference>
<dbReference type="InterPro" id="IPR036890">
    <property type="entry name" value="HATPase_C_sf"/>
</dbReference>
<dbReference type="STRING" id="192904.SAMN04488514_11547"/>
<keyword evidence="5" id="KW-0547">Nucleotide-binding</keyword>
<evidence type="ECO:0000256" key="6">
    <source>
        <dbReference type="ARBA" id="ARBA00022777"/>
    </source>
</evidence>
<evidence type="ECO:0000256" key="3">
    <source>
        <dbReference type="ARBA" id="ARBA00022553"/>
    </source>
</evidence>
<gene>
    <name evidence="10" type="ORF">SAMN04488514_11547</name>
</gene>
<dbReference type="Pfam" id="PF02518">
    <property type="entry name" value="HATPase_c"/>
    <property type="match status" value="1"/>
</dbReference>
<dbReference type="InterPro" id="IPR003594">
    <property type="entry name" value="HATPase_dom"/>
</dbReference>
<reference evidence="10 11" key="1">
    <citation type="submission" date="2016-10" db="EMBL/GenBank/DDBJ databases">
        <authorList>
            <person name="de Groot N.N."/>
        </authorList>
    </citation>
    <scope>NUCLEOTIDE SEQUENCE [LARGE SCALE GENOMIC DNA]</scope>
    <source>
        <strain evidence="10 11">DSM 19886</strain>
    </source>
</reference>
<dbReference type="InterPro" id="IPR005467">
    <property type="entry name" value="His_kinase_dom"/>
</dbReference>
<protein>
    <recommendedName>
        <fullName evidence="2">histidine kinase</fullName>
        <ecNumber evidence="2">2.7.13.3</ecNumber>
    </recommendedName>
</protein>
<dbReference type="SUPFAM" id="SSF55874">
    <property type="entry name" value="ATPase domain of HSP90 chaperone/DNA topoisomerase II/histidine kinase"/>
    <property type="match status" value="1"/>
</dbReference>
<evidence type="ECO:0000256" key="8">
    <source>
        <dbReference type="SAM" id="Phobius"/>
    </source>
</evidence>
<dbReference type="EC" id="2.7.13.3" evidence="2"/>
<dbReference type="GO" id="GO:0005524">
    <property type="term" value="F:ATP binding"/>
    <property type="evidence" value="ECO:0007669"/>
    <property type="project" value="UniProtKB-KW"/>
</dbReference>
<dbReference type="InterPro" id="IPR011495">
    <property type="entry name" value="Sig_transdc_His_kin_sub2_dim/P"/>
</dbReference>
<evidence type="ECO:0000259" key="9">
    <source>
        <dbReference type="PROSITE" id="PS50109"/>
    </source>
</evidence>
<feature type="transmembrane region" description="Helical" evidence="8">
    <location>
        <begin position="129"/>
        <end position="147"/>
    </location>
</feature>
<evidence type="ECO:0000256" key="4">
    <source>
        <dbReference type="ARBA" id="ARBA00022679"/>
    </source>
</evidence>
<feature type="transmembrane region" description="Helical" evidence="8">
    <location>
        <begin position="167"/>
        <end position="183"/>
    </location>
</feature>
<dbReference type="SMART" id="SM00387">
    <property type="entry name" value="HATPase_c"/>
    <property type="match status" value="1"/>
</dbReference>
<keyword evidence="3" id="KW-0597">Phosphoprotein</keyword>
<proteinExistence type="predicted"/>
<evidence type="ECO:0000256" key="5">
    <source>
        <dbReference type="ARBA" id="ARBA00022741"/>
    </source>
</evidence>